<evidence type="ECO:0000313" key="2">
    <source>
        <dbReference type="Proteomes" id="UP000321332"/>
    </source>
</evidence>
<dbReference type="EMBL" id="CP042374">
    <property type="protein sequence ID" value="QEA34019.1"/>
    <property type="molecule type" value="Genomic_DNA"/>
</dbReference>
<reference evidence="1 2" key="1">
    <citation type="submission" date="2019-06" db="EMBL/GenBank/DDBJ databases">
        <title>Genome analyses of bacteria isolated from kimchi.</title>
        <authorList>
            <person name="Lee S."/>
            <person name="Ahn S."/>
            <person name="Roh S."/>
        </authorList>
    </citation>
    <scope>NUCLEOTIDE SEQUENCE [LARGE SCALE GENOMIC DNA]</scope>
    <source>
        <strain evidence="1 2">CBA3620</strain>
    </source>
</reference>
<gene>
    <name evidence="1" type="ORF">FGL89_07740</name>
</gene>
<protein>
    <submittedName>
        <fullName evidence="1">Uncharacterized protein</fullName>
    </submittedName>
</protein>
<accession>A0AAE6IL42</accession>
<evidence type="ECO:0000313" key="1">
    <source>
        <dbReference type="EMBL" id="QEA34019.1"/>
    </source>
</evidence>
<dbReference type="OMA" id="FPSTHWV"/>
<proteinExistence type="predicted"/>
<sequence length="305" mass="34934">MDNFKIENYSEQLGKDLRLFDRLHLLIDTLGTTENLIEILDVLQKILDFDSHQSKMVRIDNPFWFPDTHWVTLAFAKFAMSASLSTTVVTLPQAQKVVELHFEEWPNASFRFTKAPLAAGGYYLEETAQNLRVLYWDVVRRRFYLDAQQFATLVQTEALQIAGVEALATFQKRLTAIAEQLAEADYDIVLPGSDAANQGNLVMTQKDLSADILDALFVSAAKQQFILKRIQNEQTGAEIAVGDVIIKLLQQRVDGGHAQWHYDIVDDHQKVTIYTLLQQLPFFYRWYMGNLNVVALKDKREVFVD</sequence>
<dbReference type="RefSeq" id="WP_014974538.1">
    <property type="nucleotide sequence ID" value="NZ_CP042374.1"/>
</dbReference>
<dbReference type="Proteomes" id="UP000321332">
    <property type="component" value="Chromosome"/>
</dbReference>
<dbReference type="AlphaFoldDB" id="A0AAE6IL42"/>
<organism evidence="1 2">
    <name type="scientific">Leuconostoc carnosum</name>
    <dbReference type="NCBI Taxonomy" id="1252"/>
    <lineage>
        <taxon>Bacteria</taxon>
        <taxon>Bacillati</taxon>
        <taxon>Bacillota</taxon>
        <taxon>Bacilli</taxon>
        <taxon>Lactobacillales</taxon>
        <taxon>Lactobacillaceae</taxon>
        <taxon>Leuconostoc</taxon>
    </lineage>
</organism>
<dbReference type="GeneID" id="61187641"/>
<name>A0AAE6IL42_LEUCA</name>